<dbReference type="Proteomes" id="UP001432322">
    <property type="component" value="Unassembled WGS sequence"/>
</dbReference>
<reference evidence="2" key="1">
    <citation type="submission" date="2023-10" db="EMBL/GenBank/DDBJ databases">
        <title>Genome assembly of Pristionchus species.</title>
        <authorList>
            <person name="Yoshida K."/>
            <person name="Sommer R.J."/>
        </authorList>
    </citation>
    <scope>NUCLEOTIDE SEQUENCE</scope>
    <source>
        <strain evidence="2">RS5133</strain>
    </source>
</reference>
<dbReference type="InterPro" id="IPR036047">
    <property type="entry name" value="F-box-like_dom_sf"/>
</dbReference>
<organism evidence="2 3">
    <name type="scientific">Pristionchus fissidentatus</name>
    <dbReference type="NCBI Taxonomy" id="1538716"/>
    <lineage>
        <taxon>Eukaryota</taxon>
        <taxon>Metazoa</taxon>
        <taxon>Ecdysozoa</taxon>
        <taxon>Nematoda</taxon>
        <taxon>Chromadorea</taxon>
        <taxon>Rhabditida</taxon>
        <taxon>Rhabditina</taxon>
        <taxon>Diplogasteromorpha</taxon>
        <taxon>Diplogasteroidea</taxon>
        <taxon>Neodiplogasteridae</taxon>
        <taxon>Pristionchus</taxon>
    </lineage>
</organism>
<feature type="domain" description="F-box" evidence="1">
    <location>
        <begin position="22"/>
        <end position="58"/>
    </location>
</feature>
<dbReference type="Pfam" id="PF00646">
    <property type="entry name" value="F-box"/>
    <property type="match status" value="1"/>
</dbReference>
<feature type="non-terminal residue" evidence="2">
    <location>
        <position position="70"/>
    </location>
</feature>
<comment type="caution">
    <text evidence="2">The sequence shown here is derived from an EMBL/GenBank/DDBJ whole genome shotgun (WGS) entry which is preliminary data.</text>
</comment>
<gene>
    <name evidence="2" type="ORF">PFISCL1PPCAC_1049</name>
</gene>
<evidence type="ECO:0000313" key="3">
    <source>
        <dbReference type="Proteomes" id="UP001432322"/>
    </source>
</evidence>
<evidence type="ECO:0000259" key="1">
    <source>
        <dbReference type="Pfam" id="PF00646"/>
    </source>
</evidence>
<proteinExistence type="predicted"/>
<feature type="non-terminal residue" evidence="2">
    <location>
        <position position="1"/>
    </location>
</feature>
<dbReference type="AlphaFoldDB" id="A0AAV5UT35"/>
<dbReference type="CDD" id="cd09917">
    <property type="entry name" value="F-box_SF"/>
    <property type="match status" value="1"/>
</dbReference>
<dbReference type="InterPro" id="IPR001810">
    <property type="entry name" value="F-box_dom"/>
</dbReference>
<accession>A0AAV5UT35</accession>
<dbReference type="EMBL" id="BTSY01000001">
    <property type="protein sequence ID" value="GMT09752.1"/>
    <property type="molecule type" value="Genomic_DNA"/>
</dbReference>
<dbReference type="Gene3D" id="1.20.1280.50">
    <property type="match status" value="1"/>
</dbReference>
<name>A0AAV5UT35_9BILA</name>
<evidence type="ECO:0000313" key="2">
    <source>
        <dbReference type="EMBL" id="GMT09752.1"/>
    </source>
</evidence>
<sequence length="70" mass="7765">VQMTSVLFTPLSEVNQEKSSLLVLTDDVMAYISSLLSFPDLISLRQVCKRTNQAVHTSCRSPGRKPNLLS</sequence>
<dbReference type="SUPFAM" id="SSF81383">
    <property type="entry name" value="F-box domain"/>
    <property type="match status" value="1"/>
</dbReference>
<keyword evidence="3" id="KW-1185">Reference proteome</keyword>
<protein>
    <recommendedName>
        <fullName evidence="1">F-box domain-containing protein</fullName>
    </recommendedName>
</protein>